<sequence>MHYVVMNTAERPMKGWTYNVMSGAFAFIAGAGRGAFRTIYADGNAVADLVPSDYFTAFLLATAWRTSLRSDLQVYHYTSGTVSPILWSDYTSTVMKHLENYPTDNVIIPPKAKCRKSYLHNWFIVVLFHYLPALILDFFGLALDVPFRVWEIQKKYTRGMCYASYFTLNQWWFTMDNQMLVWEEMDDEDKKEFWFNLENFNWDRYIKTCVLGVRRYFHKQDDSNLKQARSLYSKRKLLYYCAWIFTYFCIVCFLQFFTSASISLFSGFVLILFLYWV</sequence>
<dbReference type="InterPro" id="IPR026055">
    <property type="entry name" value="FAR"/>
</dbReference>
<keyword evidence="4" id="KW-1185">Reference proteome</keyword>
<accession>A0A9P0H809</accession>
<keyword evidence="1" id="KW-0812">Transmembrane</keyword>
<dbReference type="GO" id="GO:0005777">
    <property type="term" value="C:peroxisome"/>
    <property type="evidence" value="ECO:0007669"/>
    <property type="project" value="TreeGrafter"/>
</dbReference>
<dbReference type="Pfam" id="PF03015">
    <property type="entry name" value="Sterile"/>
    <property type="match status" value="1"/>
</dbReference>
<proteinExistence type="predicted"/>
<dbReference type="EMBL" id="OV725079">
    <property type="protein sequence ID" value="CAH1397026.1"/>
    <property type="molecule type" value="Genomic_DNA"/>
</dbReference>
<feature type="transmembrane region" description="Helical" evidence="1">
    <location>
        <begin position="237"/>
        <end position="254"/>
    </location>
</feature>
<evidence type="ECO:0000313" key="4">
    <source>
        <dbReference type="Proteomes" id="UP001152798"/>
    </source>
</evidence>
<protein>
    <recommendedName>
        <fullName evidence="2">Fatty acyl-CoA reductase C-terminal domain-containing protein</fullName>
    </recommendedName>
</protein>
<dbReference type="GO" id="GO:0035336">
    <property type="term" value="P:long-chain fatty-acyl-CoA metabolic process"/>
    <property type="evidence" value="ECO:0007669"/>
    <property type="project" value="TreeGrafter"/>
</dbReference>
<organism evidence="3 4">
    <name type="scientific">Nezara viridula</name>
    <name type="common">Southern green stink bug</name>
    <name type="synonym">Cimex viridulus</name>
    <dbReference type="NCBI Taxonomy" id="85310"/>
    <lineage>
        <taxon>Eukaryota</taxon>
        <taxon>Metazoa</taxon>
        <taxon>Ecdysozoa</taxon>
        <taxon>Arthropoda</taxon>
        <taxon>Hexapoda</taxon>
        <taxon>Insecta</taxon>
        <taxon>Pterygota</taxon>
        <taxon>Neoptera</taxon>
        <taxon>Paraneoptera</taxon>
        <taxon>Hemiptera</taxon>
        <taxon>Heteroptera</taxon>
        <taxon>Panheteroptera</taxon>
        <taxon>Pentatomomorpha</taxon>
        <taxon>Pentatomoidea</taxon>
        <taxon>Pentatomidae</taxon>
        <taxon>Pentatominae</taxon>
        <taxon>Nezara</taxon>
    </lineage>
</organism>
<gene>
    <name evidence="3" type="ORF">NEZAVI_LOCUS6958</name>
</gene>
<keyword evidence="1" id="KW-1133">Transmembrane helix</keyword>
<dbReference type="AlphaFoldDB" id="A0A9P0H809"/>
<dbReference type="CDD" id="cd09071">
    <property type="entry name" value="FAR_C"/>
    <property type="match status" value="1"/>
</dbReference>
<dbReference type="OrthoDB" id="429813at2759"/>
<evidence type="ECO:0000259" key="2">
    <source>
        <dbReference type="Pfam" id="PF03015"/>
    </source>
</evidence>
<feature type="domain" description="Fatty acyl-CoA reductase C-terminal" evidence="2">
    <location>
        <begin position="128"/>
        <end position="219"/>
    </location>
</feature>
<feature type="transmembrane region" description="Helical" evidence="1">
    <location>
        <begin position="122"/>
        <end position="145"/>
    </location>
</feature>
<evidence type="ECO:0000313" key="3">
    <source>
        <dbReference type="EMBL" id="CAH1397026.1"/>
    </source>
</evidence>
<dbReference type="PANTHER" id="PTHR11011:SF116">
    <property type="entry name" value="FATTY ACYL-COA REDUCTASE CG5065-RELATED"/>
    <property type="match status" value="1"/>
</dbReference>
<keyword evidence="1" id="KW-0472">Membrane</keyword>
<dbReference type="InterPro" id="IPR033640">
    <property type="entry name" value="FAR_C"/>
</dbReference>
<evidence type="ECO:0000256" key="1">
    <source>
        <dbReference type="SAM" id="Phobius"/>
    </source>
</evidence>
<name>A0A9P0H809_NEZVI</name>
<dbReference type="GO" id="GO:0080019">
    <property type="term" value="F:alcohol-forming very long-chain fatty acyl-CoA reductase activity"/>
    <property type="evidence" value="ECO:0007669"/>
    <property type="project" value="InterPro"/>
</dbReference>
<dbReference type="Gene3D" id="3.40.50.720">
    <property type="entry name" value="NAD(P)-binding Rossmann-like Domain"/>
    <property type="match status" value="1"/>
</dbReference>
<reference evidence="3" key="1">
    <citation type="submission" date="2022-01" db="EMBL/GenBank/DDBJ databases">
        <authorList>
            <person name="King R."/>
        </authorList>
    </citation>
    <scope>NUCLEOTIDE SEQUENCE</scope>
</reference>
<dbReference type="Proteomes" id="UP001152798">
    <property type="component" value="Chromosome 3"/>
</dbReference>
<dbReference type="PANTHER" id="PTHR11011">
    <property type="entry name" value="MALE STERILITY PROTEIN 2-RELATED"/>
    <property type="match status" value="1"/>
</dbReference>